<dbReference type="InterPro" id="IPR011990">
    <property type="entry name" value="TPR-like_helical_dom_sf"/>
</dbReference>
<dbReference type="InterPro" id="IPR010323">
    <property type="entry name" value="DUF924"/>
</dbReference>
<dbReference type="SUPFAM" id="SSF48452">
    <property type="entry name" value="TPR-like"/>
    <property type="match status" value="1"/>
</dbReference>
<dbReference type="Pfam" id="PF06041">
    <property type="entry name" value="DUF924"/>
    <property type="match status" value="1"/>
</dbReference>
<sequence>MEDYQAVLDYWFGDGSDAARRQRTLWFAGSKRVDAEVRERFLPLVEHAERGEFDHWRNTPDSCLALIVLLDQFPLMIFRGEARGYRDGDLALPAARHLVERNFDEGYTPSQRLFAYLPFEHSEDLADQEQALELFGKIRDLPGMATAYDYAVKHWEVIKRFGRFPHRNETFGRASTPDEIDFLKQPGSRFGA</sequence>
<organism evidence="1">
    <name type="scientific">mine drainage metagenome</name>
    <dbReference type="NCBI Taxonomy" id="410659"/>
    <lineage>
        <taxon>unclassified sequences</taxon>
        <taxon>metagenomes</taxon>
        <taxon>ecological metagenomes</taxon>
    </lineage>
</organism>
<evidence type="ECO:0008006" key="2">
    <source>
        <dbReference type="Google" id="ProtNLM"/>
    </source>
</evidence>
<dbReference type="AlphaFoldDB" id="A0A1J5U607"/>
<name>A0A1J5U607_9ZZZZ</name>
<comment type="caution">
    <text evidence="1">The sequence shown here is derived from an EMBL/GenBank/DDBJ whole genome shotgun (WGS) entry which is preliminary data.</text>
</comment>
<protein>
    <recommendedName>
        <fullName evidence="2">DUF924 domain-containing protein</fullName>
    </recommendedName>
</protein>
<accession>A0A1J5U607</accession>
<gene>
    <name evidence="1" type="ORF">GALL_05850</name>
</gene>
<reference evidence="1" key="1">
    <citation type="submission" date="2016-10" db="EMBL/GenBank/DDBJ databases">
        <title>Sequence of Gallionella enrichment culture.</title>
        <authorList>
            <person name="Poehlein A."/>
            <person name="Muehling M."/>
            <person name="Daniel R."/>
        </authorList>
    </citation>
    <scope>NUCLEOTIDE SEQUENCE</scope>
</reference>
<dbReference type="Gene3D" id="1.25.40.10">
    <property type="entry name" value="Tetratricopeptide repeat domain"/>
    <property type="match status" value="1"/>
</dbReference>
<proteinExistence type="predicted"/>
<evidence type="ECO:0000313" key="1">
    <source>
        <dbReference type="EMBL" id="OIR19702.1"/>
    </source>
</evidence>
<dbReference type="EMBL" id="MLJW01000001">
    <property type="protein sequence ID" value="OIR19702.1"/>
    <property type="molecule type" value="Genomic_DNA"/>
</dbReference>
<dbReference type="Gene3D" id="1.20.58.320">
    <property type="entry name" value="TPR-like"/>
    <property type="match status" value="1"/>
</dbReference>